<evidence type="ECO:0000256" key="1">
    <source>
        <dbReference type="SAM" id="Phobius"/>
    </source>
</evidence>
<organism evidence="2 3">
    <name type="scientific">Terfezia boudieri ATCC MYA-4762</name>
    <dbReference type="NCBI Taxonomy" id="1051890"/>
    <lineage>
        <taxon>Eukaryota</taxon>
        <taxon>Fungi</taxon>
        <taxon>Dikarya</taxon>
        <taxon>Ascomycota</taxon>
        <taxon>Pezizomycotina</taxon>
        <taxon>Pezizomycetes</taxon>
        <taxon>Pezizales</taxon>
        <taxon>Pezizaceae</taxon>
        <taxon>Terfezia</taxon>
    </lineage>
</organism>
<keyword evidence="1" id="KW-0812">Transmembrane</keyword>
<evidence type="ECO:0000313" key="3">
    <source>
        <dbReference type="Proteomes" id="UP000267821"/>
    </source>
</evidence>
<reference evidence="2 3" key="1">
    <citation type="journal article" date="2018" name="Nat. Ecol. Evol.">
        <title>Pezizomycetes genomes reveal the molecular basis of ectomycorrhizal truffle lifestyle.</title>
        <authorList>
            <person name="Murat C."/>
            <person name="Payen T."/>
            <person name="Noel B."/>
            <person name="Kuo A."/>
            <person name="Morin E."/>
            <person name="Chen J."/>
            <person name="Kohler A."/>
            <person name="Krizsan K."/>
            <person name="Balestrini R."/>
            <person name="Da Silva C."/>
            <person name="Montanini B."/>
            <person name="Hainaut M."/>
            <person name="Levati E."/>
            <person name="Barry K.W."/>
            <person name="Belfiori B."/>
            <person name="Cichocki N."/>
            <person name="Clum A."/>
            <person name="Dockter R.B."/>
            <person name="Fauchery L."/>
            <person name="Guy J."/>
            <person name="Iotti M."/>
            <person name="Le Tacon F."/>
            <person name="Lindquist E.A."/>
            <person name="Lipzen A."/>
            <person name="Malagnac F."/>
            <person name="Mello A."/>
            <person name="Molinier V."/>
            <person name="Miyauchi S."/>
            <person name="Poulain J."/>
            <person name="Riccioni C."/>
            <person name="Rubini A."/>
            <person name="Sitrit Y."/>
            <person name="Splivallo R."/>
            <person name="Traeger S."/>
            <person name="Wang M."/>
            <person name="Zifcakova L."/>
            <person name="Wipf D."/>
            <person name="Zambonelli A."/>
            <person name="Paolocci F."/>
            <person name="Nowrousian M."/>
            <person name="Ottonello S."/>
            <person name="Baldrian P."/>
            <person name="Spatafora J.W."/>
            <person name="Henrissat B."/>
            <person name="Nagy L.G."/>
            <person name="Aury J.M."/>
            <person name="Wincker P."/>
            <person name="Grigoriev I.V."/>
            <person name="Bonfante P."/>
            <person name="Martin F.M."/>
        </authorList>
    </citation>
    <scope>NUCLEOTIDE SEQUENCE [LARGE SCALE GENOMIC DNA]</scope>
    <source>
        <strain evidence="2 3">ATCC MYA-4762</strain>
    </source>
</reference>
<dbReference type="EMBL" id="ML121544">
    <property type="protein sequence ID" value="RPB23837.1"/>
    <property type="molecule type" value="Genomic_DNA"/>
</dbReference>
<name>A0A3N4LLQ0_9PEZI</name>
<dbReference type="Proteomes" id="UP000267821">
    <property type="component" value="Unassembled WGS sequence"/>
</dbReference>
<keyword evidence="1" id="KW-1133">Transmembrane helix</keyword>
<keyword evidence="3" id="KW-1185">Reference proteome</keyword>
<sequence length="79" mass="9230">MNCRREREGGRRGIISRFSSIYNIYTVIVVFLSFPGQKVEVEERIVVSNGKTFEEEFKHIVLEEEKRRQFFPSGLGSLC</sequence>
<evidence type="ECO:0000313" key="2">
    <source>
        <dbReference type="EMBL" id="RPB23837.1"/>
    </source>
</evidence>
<dbReference type="AlphaFoldDB" id="A0A3N4LLQ0"/>
<gene>
    <name evidence="2" type="ORF">L211DRAFT_225127</name>
</gene>
<feature type="transmembrane region" description="Helical" evidence="1">
    <location>
        <begin position="14"/>
        <end position="34"/>
    </location>
</feature>
<accession>A0A3N4LLQ0</accession>
<dbReference type="InParanoid" id="A0A3N4LLQ0"/>
<protein>
    <submittedName>
        <fullName evidence="2">Uncharacterized protein</fullName>
    </submittedName>
</protein>
<proteinExistence type="predicted"/>
<keyword evidence="1" id="KW-0472">Membrane</keyword>